<name>A0A2T4BR51_TRILO</name>
<proteinExistence type="predicted"/>
<evidence type="ECO:0000313" key="2">
    <source>
        <dbReference type="Proteomes" id="UP000240760"/>
    </source>
</evidence>
<organism evidence="1 2">
    <name type="scientific">Trichoderma longibrachiatum ATCC 18648</name>
    <dbReference type="NCBI Taxonomy" id="983965"/>
    <lineage>
        <taxon>Eukaryota</taxon>
        <taxon>Fungi</taxon>
        <taxon>Dikarya</taxon>
        <taxon>Ascomycota</taxon>
        <taxon>Pezizomycotina</taxon>
        <taxon>Sordariomycetes</taxon>
        <taxon>Hypocreomycetidae</taxon>
        <taxon>Hypocreales</taxon>
        <taxon>Hypocreaceae</taxon>
        <taxon>Trichoderma</taxon>
    </lineage>
</organism>
<accession>A0A2T4BR51</accession>
<keyword evidence="2" id="KW-1185">Reference proteome</keyword>
<dbReference type="AlphaFoldDB" id="A0A2T4BR51"/>
<gene>
    <name evidence="1" type="ORF">M440DRAFT_8733</name>
</gene>
<dbReference type="EMBL" id="KZ679146">
    <property type="protein sequence ID" value="PTB71777.1"/>
    <property type="molecule type" value="Genomic_DNA"/>
</dbReference>
<evidence type="ECO:0000313" key="1">
    <source>
        <dbReference type="EMBL" id="PTB71777.1"/>
    </source>
</evidence>
<dbReference type="Proteomes" id="UP000240760">
    <property type="component" value="Unassembled WGS sequence"/>
</dbReference>
<dbReference type="STRING" id="983965.A0A2T4BR51"/>
<reference evidence="1 2" key="1">
    <citation type="submission" date="2016-07" db="EMBL/GenBank/DDBJ databases">
        <title>Multiple horizontal gene transfer events from other fungi enriched the ability of initially mycotrophic Trichoderma (Ascomycota) to feed on dead plant biomass.</title>
        <authorList>
            <consortium name="DOE Joint Genome Institute"/>
            <person name="Aerts A."/>
            <person name="Atanasova L."/>
            <person name="Chenthamara K."/>
            <person name="Zhang J."/>
            <person name="Grujic M."/>
            <person name="Henrissat B."/>
            <person name="Kuo A."/>
            <person name="Salamov A."/>
            <person name="Lipzen A."/>
            <person name="Labutti K."/>
            <person name="Barry K."/>
            <person name="Miao Y."/>
            <person name="Rahimi M.J."/>
            <person name="Shen Q."/>
            <person name="Grigoriev I.V."/>
            <person name="Kubicek C.P."/>
            <person name="Druzhinina I.S."/>
        </authorList>
    </citation>
    <scope>NUCLEOTIDE SEQUENCE [LARGE SCALE GENOMIC DNA]</scope>
    <source>
        <strain evidence="1 2">ATCC 18648</strain>
    </source>
</reference>
<protein>
    <submittedName>
        <fullName evidence="1">Uncharacterized protein</fullName>
    </submittedName>
</protein>
<sequence length="161" mass="17653">MQSWANNGSPIAIKAAGLSHDGASDVCEQSFPVESTSLRPMPQLASHPSADQDVIQRAQAIFQKQRPCARLLQADAGYHSSHVILYSESYVESLVVCDIRPKQPREGCTRFSSVDDDRMEGDMIDALKGGCLLEGQTVFLLCYSQWLLSSMQTVNFPATPC</sequence>